<keyword evidence="2" id="KW-1185">Reference proteome</keyword>
<reference evidence="1 2" key="1">
    <citation type="journal article" date="2019" name="Genome Biol. Evol.">
        <title>Insights into the evolution of the New World diploid cottons (Gossypium, subgenus Houzingenia) based on genome sequencing.</title>
        <authorList>
            <person name="Grover C.E."/>
            <person name="Arick M.A. 2nd"/>
            <person name="Thrash A."/>
            <person name="Conover J.L."/>
            <person name="Sanders W.S."/>
            <person name="Peterson D.G."/>
            <person name="Frelichowski J.E."/>
            <person name="Scheffler J.A."/>
            <person name="Scheffler B.E."/>
            <person name="Wendel J.F."/>
        </authorList>
    </citation>
    <scope>NUCLEOTIDE SEQUENCE [LARGE SCALE GENOMIC DNA]</scope>
    <source>
        <strain evidence="1">4</strain>
        <tissue evidence="1">Leaf</tissue>
    </source>
</reference>
<dbReference type="AlphaFoldDB" id="A0A7J9AYN4"/>
<name>A0A7J9AYN4_9ROSI</name>
<comment type="caution">
    <text evidence="1">The sequence shown here is derived from an EMBL/GenBank/DDBJ whole genome shotgun (WGS) entry which is preliminary data.</text>
</comment>
<organism evidence="1 2">
    <name type="scientific">Gossypium laxum</name>
    <dbReference type="NCBI Taxonomy" id="34288"/>
    <lineage>
        <taxon>Eukaryota</taxon>
        <taxon>Viridiplantae</taxon>
        <taxon>Streptophyta</taxon>
        <taxon>Embryophyta</taxon>
        <taxon>Tracheophyta</taxon>
        <taxon>Spermatophyta</taxon>
        <taxon>Magnoliopsida</taxon>
        <taxon>eudicotyledons</taxon>
        <taxon>Gunneridae</taxon>
        <taxon>Pentapetalae</taxon>
        <taxon>rosids</taxon>
        <taxon>malvids</taxon>
        <taxon>Malvales</taxon>
        <taxon>Malvaceae</taxon>
        <taxon>Malvoideae</taxon>
        <taxon>Gossypium</taxon>
    </lineage>
</organism>
<sequence length="46" mass="5677">MGIGKRCGIQMCQRFHTRQNYWEPLQTKIPVLIWKSHLSYRMKIWL</sequence>
<dbReference type="Proteomes" id="UP000593574">
    <property type="component" value="Unassembled WGS sequence"/>
</dbReference>
<evidence type="ECO:0000313" key="1">
    <source>
        <dbReference type="EMBL" id="MBA0729188.1"/>
    </source>
</evidence>
<proteinExistence type="predicted"/>
<evidence type="ECO:0000313" key="2">
    <source>
        <dbReference type="Proteomes" id="UP000593574"/>
    </source>
</evidence>
<dbReference type="EMBL" id="JABEZV010432645">
    <property type="protein sequence ID" value="MBA0729188.1"/>
    <property type="molecule type" value="Genomic_DNA"/>
</dbReference>
<gene>
    <name evidence="1" type="ORF">Golax_023441</name>
</gene>
<protein>
    <submittedName>
        <fullName evidence="1">Uncharacterized protein</fullName>
    </submittedName>
</protein>
<accession>A0A7J9AYN4</accession>